<keyword evidence="1" id="KW-0328">Glycosyltransferase</keyword>
<dbReference type="RefSeq" id="WP_335737382.1">
    <property type="nucleotide sequence ID" value="NZ_JALAAR010000018.1"/>
</dbReference>
<evidence type="ECO:0000313" key="2">
    <source>
        <dbReference type="Proteomes" id="UP001375382"/>
    </source>
</evidence>
<dbReference type="PANTHER" id="PTHR12526">
    <property type="entry name" value="GLYCOSYLTRANSFERASE"/>
    <property type="match status" value="1"/>
</dbReference>
<gene>
    <name evidence="1" type="ORF">MN202_17205</name>
</gene>
<dbReference type="Gene3D" id="3.40.50.2000">
    <property type="entry name" value="Glycogen Phosphorylase B"/>
    <property type="match status" value="1"/>
</dbReference>
<dbReference type="EMBL" id="JALAAR010000018">
    <property type="protein sequence ID" value="MEH8018984.1"/>
    <property type="molecule type" value="Genomic_DNA"/>
</dbReference>
<dbReference type="Pfam" id="PF13692">
    <property type="entry name" value="Glyco_trans_1_4"/>
    <property type="match status" value="1"/>
</dbReference>
<sequence length="372" mass="41415">MHFIVLAPNDWHGPWMNRQHLFSRIGLTHQVTYSTGPLYFWQRSSTAFAQAPLFSQYKHADNVSLVTPSKLMLRLPKVPLIDQAVCKQFARAVAAGSKAHSCLYLFHPEYADYIEHIAHHKLVYHAYDDFSMQGDYTSLADKELALLTKADVVFASSQRIQQRLAALSGRQDIVFLPNGVDYELFSQAQAEPDDLKAIPQPRVAYTGSINRKVDLELLLELATRLPSVHFVLIGAVGKLDSNATVTALSALHNVHFLGAKPVKTIAAYMQHADINIMIYKADGSTWAISGYPLKLHEYLAAGKPVLSAPLDAVVPFASVLTLANSVDEWQSAIEQHINALPAPEQVASRQAVARQNTWDMRVRQILQTLELL</sequence>
<reference evidence="1 2" key="1">
    <citation type="journal article" date="2023" name="Ecotoxicol. Environ. Saf.">
        <title>Mercury remediation potential of mercury-resistant strain Rheinheimera metallidurans sp. nov. isolated from a municipal waste dumping site.</title>
        <authorList>
            <person name="Yadav V."/>
            <person name="Manjhi A."/>
            <person name="Vadakedath N."/>
        </authorList>
    </citation>
    <scope>NUCLEOTIDE SEQUENCE [LARGE SCALE GENOMIC DNA]</scope>
    <source>
        <strain evidence="1 2">E-49</strain>
    </source>
</reference>
<keyword evidence="1" id="KW-0808">Transferase</keyword>
<dbReference type="EC" id="2.4.-.-" evidence="1"/>
<evidence type="ECO:0000313" key="1">
    <source>
        <dbReference type="EMBL" id="MEH8018984.1"/>
    </source>
</evidence>
<dbReference type="PANTHER" id="PTHR12526:SF630">
    <property type="entry name" value="GLYCOSYLTRANSFERASE"/>
    <property type="match status" value="1"/>
</dbReference>
<keyword evidence="2" id="KW-1185">Reference proteome</keyword>
<comment type="caution">
    <text evidence="1">The sequence shown here is derived from an EMBL/GenBank/DDBJ whole genome shotgun (WGS) entry which is preliminary data.</text>
</comment>
<protein>
    <submittedName>
        <fullName evidence="1">Glycosyltransferase</fullName>
        <ecNumber evidence="1">2.4.-.-</ecNumber>
    </submittedName>
</protein>
<accession>A0ABU8CAH5</accession>
<dbReference type="Proteomes" id="UP001375382">
    <property type="component" value="Unassembled WGS sequence"/>
</dbReference>
<name>A0ABU8CAH5_9GAMM</name>
<dbReference type="SUPFAM" id="SSF53756">
    <property type="entry name" value="UDP-Glycosyltransferase/glycogen phosphorylase"/>
    <property type="match status" value="1"/>
</dbReference>
<dbReference type="GO" id="GO:0016757">
    <property type="term" value="F:glycosyltransferase activity"/>
    <property type="evidence" value="ECO:0007669"/>
    <property type="project" value="UniProtKB-KW"/>
</dbReference>
<organism evidence="1 2">
    <name type="scientific">Rheinheimera muenzenbergensis</name>
    <dbReference type="NCBI Taxonomy" id="1193628"/>
    <lineage>
        <taxon>Bacteria</taxon>
        <taxon>Pseudomonadati</taxon>
        <taxon>Pseudomonadota</taxon>
        <taxon>Gammaproteobacteria</taxon>
        <taxon>Chromatiales</taxon>
        <taxon>Chromatiaceae</taxon>
        <taxon>Rheinheimera</taxon>
    </lineage>
</organism>
<proteinExistence type="predicted"/>